<protein>
    <submittedName>
        <fullName evidence="1">Uncharacterized protein</fullName>
    </submittedName>
</protein>
<evidence type="ECO:0000313" key="1">
    <source>
        <dbReference type="EMBL" id="VDM73052.1"/>
    </source>
</evidence>
<feature type="non-terminal residue" evidence="1">
    <location>
        <position position="84"/>
    </location>
</feature>
<name>A0A3P7L0V8_STRVU</name>
<organism evidence="1 2">
    <name type="scientific">Strongylus vulgaris</name>
    <name type="common">Blood worm</name>
    <dbReference type="NCBI Taxonomy" id="40348"/>
    <lineage>
        <taxon>Eukaryota</taxon>
        <taxon>Metazoa</taxon>
        <taxon>Ecdysozoa</taxon>
        <taxon>Nematoda</taxon>
        <taxon>Chromadorea</taxon>
        <taxon>Rhabditida</taxon>
        <taxon>Rhabditina</taxon>
        <taxon>Rhabditomorpha</taxon>
        <taxon>Strongyloidea</taxon>
        <taxon>Strongylidae</taxon>
        <taxon>Strongylus</taxon>
    </lineage>
</organism>
<keyword evidence="2" id="KW-1185">Reference proteome</keyword>
<gene>
    <name evidence="1" type="ORF">SVUK_LOCUS8050</name>
</gene>
<dbReference type="Proteomes" id="UP000270094">
    <property type="component" value="Unassembled WGS sequence"/>
</dbReference>
<dbReference type="OrthoDB" id="2113965at2759"/>
<evidence type="ECO:0000313" key="2">
    <source>
        <dbReference type="Proteomes" id="UP000270094"/>
    </source>
</evidence>
<dbReference type="AlphaFoldDB" id="A0A3P7L0V8"/>
<reference evidence="1 2" key="1">
    <citation type="submission" date="2018-11" db="EMBL/GenBank/DDBJ databases">
        <authorList>
            <consortium name="Pathogen Informatics"/>
        </authorList>
    </citation>
    <scope>NUCLEOTIDE SEQUENCE [LARGE SCALE GENOMIC DNA]</scope>
</reference>
<accession>A0A3P7L0V8</accession>
<proteinExistence type="predicted"/>
<sequence>MFRKPDDDDYLKSRKVVKAKPFSAKCSQKLSMTGKDFVSSGCEGGGAYTRETTETQAGSSGAISDDERNKIYAKILKAEMKGDM</sequence>
<dbReference type="EMBL" id="UYYB01028622">
    <property type="protein sequence ID" value="VDM73052.1"/>
    <property type="molecule type" value="Genomic_DNA"/>
</dbReference>